<reference evidence="6 7" key="1">
    <citation type="submission" date="2016-06" db="EMBL/GenBank/DDBJ databases">
        <authorList>
            <person name="Kjaerup R.B."/>
            <person name="Dalgaard T.S."/>
            <person name="Juul-Madsen H.R."/>
        </authorList>
    </citation>
    <scope>NUCLEOTIDE SEQUENCE [LARGE SCALE GENOMIC DNA]</scope>
    <source>
        <strain evidence="6 7">DSM 45577</strain>
    </source>
</reference>
<protein>
    <submittedName>
        <fullName evidence="6">Peptide/nickel transport system ATP-binding protein</fullName>
    </submittedName>
</protein>
<evidence type="ECO:0000259" key="5">
    <source>
        <dbReference type="PROSITE" id="PS50893"/>
    </source>
</evidence>
<dbReference type="PANTHER" id="PTHR43776:SF7">
    <property type="entry name" value="D,D-DIPEPTIDE TRANSPORT ATP-BINDING PROTEIN DDPF-RELATED"/>
    <property type="match status" value="1"/>
</dbReference>
<dbReference type="PROSITE" id="PS50893">
    <property type="entry name" value="ABC_TRANSPORTER_2"/>
    <property type="match status" value="2"/>
</dbReference>
<dbReference type="GO" id="GO:0016887">
    <property type="term" value="F:ATP hydrolysis activity"/>
    <property type="evidence" value="ECO:0007669"/>
    <property type="project" value="InterPro"/>
</dbReference>
<keyword evidence="4 6" id="KW-0067">ATP-binding</keyword>
<dbReference type="InterPro" id="IPR003593">
    <property type="entry name" value="AAA+_ATPase"/>
</dbReference>
<dbReference type="RefSeq" id="WP_217628763.1">
    <property type="nucleotide sequence ID" value="NZ_FMIA01000002.1"/>
</dbReference>
<comment type="similarity">
    <text evidence="1">Belongs to the ABC transporter superfamily.</text>
</comment>
<dbReference type="GO" id="GO:0005524">
    <property type="term" value="F:ATP binding"/>
    <property type="evidence" value="ECO:0007669"/>
    <property type="project" value="UniProtKB-KW"/>
</dbReference>
<name>A0A1C6U146_9ACTN</name>
<dbReference type="Proteomes" id="UP000198937">
    <property type="component" value="Unassembled WGS sequence"/>
</dbReference>
<dbReference type="SUPFAM" id="SSF52540">
    <property type="entry name" value="P-loop containing nucleoside triphosphate hydrolases"/>
    <property type="match status" value="2"/>
</dbReference>
<keyword evidence="3" id="KW-0547">Nucleotide-binding</keyword>
<dbReference type="EMBL" id="FMIA01000002">
    <property type="protein sequence ID" value="SCL47774.1"/>
    <property type="molecule type" value="Genomic_DNA"/>
</dbReference>
<dbReference type="AlphaFoldDB" id="A0A1C6U146"/>
<evidence type="ECO:0000256" key="4">
    <source>
        <dbReference type="ARBA" id="ARBA00022840"/>
    </source>
</evidence>
<dbReference type="Pfam" id="PF00005">
    <property type="entry name" value="ABC_tran"/>
    <property type="match status" value="2"/>
</dbReference>
<evidence type="ECO:0000256" key="3">
    <source>
        <dbReference type="ARBA" id="ARBA00022741"/>
    </source>
</evidence>
<keyword evidence="2" id="KW-0813">Transport</keyword>
<dbReference type="STRING" id="683228.GA0070617_0682"/>
<gene>
    <name evidence="6" type="ORF">GA0070617_0682</name>
</gene>
<proteinExistence type="inferred from homology"/>
<evidence type="ECO:0000256" key="1">
    <source>
        <dbReference type="ARBA" id="ARBA00005417"/>
    </source>
</evidence>
<evidence type="ECO:0000313" key="7">
    <source>
        <dbReference type="Proteomes" id="UP000198937"/>
    </source>
</evidence>
<dbReference type="InterPro" id="IPR050319">
    <property type="entry name" value="ABC_transp_ATP-bind"/>
</dbReference>
<dbReference type="PANTHER" id="PTHR43776">
    <property type="entry name" value="TRANSPORT ATP-BINDING PROTEIN"/>
    <property type="match status" value="1"/>
</dbReference>
<sequence length="675" mass="69637">MSRTVLRVAGLRAEAGRHRLLDDVSFTLAAGRVLAVVGASGSGKTTLGRALLGEAGPGVRLTGRIEVAGRTVTPETPPPAGSISYVPQQPAAVLNPVRRVGAVLHEIAGRHMPPGGTRRARRHRVHAAARAALRRVSLPDDRDLLRRFPHQLSGGQQQRLVIAHALLAGARSLVADEPTTGQDNLTRRDVATELVGLARGGIAVVLLSHDLDLVRMVADELLVLHRGEPVEYGPTGEVFAAGRHEWTRRLLATRPVEAHSATNQTGTTVEAGTATDQAGTVVVEAGTATDQAGTVVVEAGTATDQAGTVVVEAGTATDQAGTVVVEAGTATDQAGTVVVEAGTATDQAGTVVVEAGTATDQAGTATGQAGTVVVEAGPATDQAGTVVVEAGPATDQAGTVVVEAGTGTGQAGTVDGQAVLAVVGLVAEHSSAGRRRTVLEGVGLDLAAGKCLALVGRSGSGKTTLARCVVGLHRPRTGTVALAGRPLAATVDRRRRAELAAVQYVFQDARASFDPWRPVVDQVARPAVRLHGRSTAAARKAARAALERVGLTGSVVTRDPGRLSGGELHRAALARALLAEPRVLVCDEITAGLDAVTRDRILALVDGLRRVERLALLVITHDRDVVARLADRVAVLHDGRVIEDGPATTLLTSARQPLSRSLLHLDGADAQPDRR</sequence>
<evidence type="ECO:0000313" key="6">
    <source>
        <dbReference type="EMBL" id="SCL47774.1"/>
    </source>
</evidence>
<dbReference type="SMART" id="SM00382">
    <property type="entry name" value="AAA"/>
    <property type="match status" value="2"/>
</dbReference>
<accession>A0A1C6U146</accession>
<feature type="domain" description="ABC transporter" evidence="5">
    <location>
        <begin position="6"/>
        <end position="251"/>
    </location>
</feature>
<dbReference type="InterPro" id="IPR003439">
    <property type="entry name" value="ABC_transporter-like_ATP-bd"/>
</dbReference>
<dbReference type="GO" id="GO:0055085">
    <property type="term" value="P:transmembrane transport"/>
    <property type="evidence" value="ECO:0007669"/>
    <property type="project" value="UniProtKB-ARBA"/>
</dbReference>
<dbReference type="Gene3D" id="3.40.50.300">
    <property type="entry name" value="P-loop containing nucleotide triphosphate hydrolases"/>
    <property type="match status" value="2"/>
</dbReference>
<evidence type="ECO:0000256" key="2">
    <source>
        <dbReference type="ARBA" id="ARBA00022448"/>
    </source>
</evidence>
<dbReference type="InterPro" id="IPR027417">
    <property type="entry name" value="P-loop_NTPase"/>
</dbReference>
<organism evidence="6 7">
    <name type="scientific">Micromonospora yangpuensis</name>
    <dbReference type="NCBI Taxonomy" id="683228"/>
    <lineage>
        <taxon>Bacteria</taxon>
        <taxon>Bacillati</taxon>
        <taxon>Actinomycetota</taxon>
        <taxon>Actinomycetes</taxon>
        <taxon>Micromonosporales</taxon>
        <taxon>Micromonosporaceae</taxon>
        <taxon>Micromonospora</taxon>
    </lineage>
</organism>
<keyword evidence="7" id="KW-1185">Reference proteome</keyword>
<feature type="domain" description="ABC transporter" evidence="5">
    <location>
        <begin position="420"/>
        <end position="663"/>
    </location>
</feature>